<protein>
    <submittedName>
        <fullName evidence="9">Xaa-His dipeptidase</fullName>
    </submittedName>
</protein>
<dbReference type="GO" id="GO:0008777">
    <property type="term" value="F:acetylornithine deacetylase activity"/>
    <property type="evidence" value="ECO:0007669"/>
    <property type="project" value="TreeGrafter"/>
</dbReference>
<dbReference type="NCBIfam" id="NF005591">
    <property type="entry name" value="PRK07318.1"/>
    <property type="match status" value="1"/>
</dbReference>
<keyword evidence="4" id="KW-0479">Metal-binding</keyword>
<evidence type="ECO:0000256" key="7">
    <source>
        <dbReference type="ARBA" id="ARBA00022997"/>
    </source>
</evidence>
<dbReference type="InterPro" id="IPR010964">
    <property type="entry name" value="M20A_pepV-rel"/>
</dbReference>
<dbReference type="Gene3D" id="3.40.630.10">
    <property type="entry name" value="Zn peptidases"/>
    <property type="match status" value="1"/>
</dbReference>
<evidence type="ECO:0000256" key="5">
    <source>
        <dbReference type="ARBA" id="ARBA00022801"/>
    </source>
</evidence>
<evidence type="ECO:0000313" key="10">
    <source>
        <dbReference type="Proteomes" id="UP000002433"/>
    </source>
</evidence>
<comment type="cofactor">
    <cofactor evidence="1">
        <name>Zn(2+)</name>
        <dbReference type="ChEBI" id="CHEBI:29105"/>
    </cofactor>
</comment>
<dbReference type="GO" id="GO:0006508">
    <property type="term" value="P:proteolysis"/>
    <property type="evidence" value="ECO:0007669"/>
    <property type="project" value="UniProtKB-KW"/>
</dbReference>
<dbReference type="SUPFAM" id="SSF55031">
    <property type="entry name" value="Bacterial exopeptidase dimerisation domain"/>
    <property type="match status" value="1"/>
</dbReference>
<name>Q1JLX4_STRPC</name>
<keyword evidence="8" id="KW-0482">Metalloprotease</keyword>
<keyword evidence="3" id="KW-0645">Protease</keyword>
<dbReference type="CDD" id="cd03888">
    <property type="entry name" value="M20_PepV"/>
    <property type="match status" value="1"/>
</dbReference>
<dbReference type="InterPro" id="IPR011291">
    <property type="entry name" value="Pept_M20A_peptidaseV"/>
</dbReference>
<dbReference type="AlphaFoldDB" id="Q1JLX4"/>
<dbReference type="SUPFAM" id="SSF53187">
    <property type="entry name" value="Zn-dependent exopeptidases"/>
    <property type="match status" value="1"/>
</dbReference>
<evidence type="ECO:0000313" key="9">
    <source>
        <dbReference type="EMBL" id="ABF32095.1"/>
    </source>
</evidence>
<evidence type="ECO:0000256" key="3">
    <source>
        <dbReference type="ARBA" id="ARBA00022670"/>
    </source>
</evidence>
<dbReference type="InterPro" id="IPR001261">
    <property type="entry name" value="ArgE/DapE_CS"/>
</dbReference>
<dbReference type="Proteomes" id="UP000002433">
    <property type="component" value="Chromosome"/>
</dbReference>
<evidence type="ECO:0000256" key="2">
    <source>
        <dbReference type="ARBA" id="ARBA00006247"/>
    </source>
</evidence>
<proteinExistence type="inferred from homology"/>
<dbReference type="Pfam" id="PF01546">
    <property type="entry name" value="Peptidase_M20"/>
    <property type="match status" value="1"/>
</dbReference>
<evidence type="ECO:0000256" key="1">
    <source>
        <dbReference type="ARBA" id="ARBA00001947"/>
    </source>
</evidence>
<dbReference type="InterPro" id="IPR050072">
    <property type="entry name" value="Peptidase_M20A"/>
</dbReference>
<dbReference type="Gene3D" id="3.30.70.360">
    <property type="match status" value="2"/>
</dbReference>
<keyword evidence="7" id="KW-0224">Dipeptidase</keyword>
<dbReference type="KEGG" id="spk:MGAS9429_Spy0907"/>
<dbReference type="NCBIfam" id="TIGR01886">
    <property type="entry name" value="dipeptidase"/>
    <property type="match status" value="1"/>
</dbReference>
<dbReference type="InterPro" id="IPR036264">
    <property type="entry name" value="Bact_exopeptidase_dim_dom"/>
</dbReference>
<reference evidence="9 10" key="1">
    <citation type="journal article" date="2006" name="Proc. Natl. Acad. Sci. U.S.A.">
        <title>Molecular genetic anatomy of inter- and intraserotype variation in the human bacterial pathogen group A Streptococcus.</title>
        <authorList>
            <person name="Beres S.B."/>
            <person name="Richter E.W."/>
            <person name="Nagiec M.J."/>
            <person name="Sumby P."/>
            <person name="Porcella S.F."/>
            <person name="DeLeo F.R."/>
            <person name="Musser J.M."/>
        </authorList>
    </citation>
    <scope>NUCLEOTIDE SEQUENCE [LARGE SCALE GENOMIC DNA]</scope>
    <source>
        <strain evidence="9 10">MGAS9429</strain>
    </source>
</reference>
<keyword evidence="6" id="KW-0862">Zinc</keyword>
<dbReference type="GO" id="GO:0016805">
    <property type="term" value="F:dipeptidase activity"/>
    <property type="evidence" value="ECO:0007669"/>
    <property type="project" value="UniProtKB-KW"/>
</dbReference>
<dbReference type="PANTHER" id="PTHR43808:SF31">
    <property type="entry name" value="N-ACETYL-L-CITRULLINE DEACETYLASE"/>
    <property type="match status" value="1"/>
</dbReference>
<dbReference type="PANTHER" id="PTHR43808">
    <property type="entry name" value="ACETYLORNITHINE DEACETYLASE"/>
    <property type="match status" value="1"/>
</dbReference>
<dbReference type="PROSITE" id="PS00758">
    <property type="entry name" value="ARGE_DAPE_CPG2_1"/>
    <property type="match status" value="1"/>
</dbReference>
<gene>
    <name evidence="9" type="ordered locus">MGAS9429_Spy0907</name>
</gene>
<dbReference type="NCBIfam" id="TIGR01887">
    <property type="entry name" value="dipeptidaselike"/>
    <property type="match status" value="1"/>
</dbReference>
<dbReference type="GO" id="GO:0008237">
    <property type="term" value="F:metallopeptidase activity"/>
    <property type="evidence" value="ECO:0007669"/>
    <property type="project" value="UniProtKB-KW"/>
</dbReference>
<evidence type="ECO:0000256" key="4">
    <source>
        <dbReference type="ARBA" id="ARBA00022723"/>
    </source>
</evidence>
<evidence type="ECO:0000256" key="8">
    <source>
        <dbReference type="ARBA" id="ARBA00023049"/>
    </source>
</evidence>
<sequence length="486" mass="53338">MAYFKLNIIPKTNKESIMTTIDFKAEVDKRKEAMLADLVDLLRINSERDDTLADDKHPFGPGPVKALEHFLAMAERDGYKTRNIDNYAGDFEFGQGDEVLGIFGHLDVVPAGSGWDTDPYEPVIKDDRIYARGSSDDKGPTMACYYALKIIKELGLPVSKKVRFIVGTDEESGWGDMDYYFAHNGLKNPDFGFSPDAEFPIINGEKGNITEYLHFAGDNNGAFVLHRFQGGLRENMVPESATAVITSPHDLDVLEAALEQFLSEHGVKGSMKATDGKIEVTIIGKSAHGSTPEAGVNGATLLAKFLNQFTFEGAAKDYLYVAGEVLHEDFAAEKLGLAYTDDRMGALSMNAGVFTFDSQSADNTIALNFRYPKGTDAATLKAGLEKLPGVIKVSLSEHEHTPHYVPMDDELVATLLAVYEKQTGLKGYEQVIGGGTFGRLLERGVAFGAMFPGDENTMHQANEYMPLENIYRSAAIYAEAIYELIK</sequence>
<dbReference type="EMBL" id="CP000259">
    <property type="protein sequence ID" value="ABF32095.1"/>
    <property type="molecule type" value="Genomic_DNA"/>
</dbReference>
<comment type="similarity">
    <text evidence="2">Belongs to the peptidase M20A family.</text>
</comment>
<accession>Q1JLX4</accession>
<dbReference type="HOGENOM" id="CLU_031786_2_0_9"/>
<dbReference type="PROSITE" id="PS00759">
    <property type="entry name" value="ARGE_DAPE_CPG2_2"/>
    <property type="match status" value="1"/>
</dbReference>
<evidence type="ECO:0000256" key="6">
    <source>
        <dbReference type="ARBA" id="ARBA00022833"/>
    </source>
</evidence>
<keyword evidence="5" id="KW-0378">Hydrolase</keyword>
<dbReference type="GO" id="GO:0008270">
    <property type="term" value="F:zinc ion binding"/>
    <property type="evidence" value="ECO:0007669"/>
    <property type="project" value="InterPro"/>
</dbReference>
<organism evidence="9 10">
    <name type="scientific">Streptococcus pyogenes serotype M12 (strain MGAS9429)</name>
    <dbReference type="NCBI Taxonomy" id="370551"/>
    <lineage>
        <taxon>Bacteria</taxon>
        <taxon>Bacillati</taxon>
        <taxon>Bacillota</taxon>
        <taxon>Bacilli</taxon>
        <taxon>Lactobacillales</taxon>
        <taxon>Streptococcaceae</taxon>
        <taxon>Streptococcus</taxon>
    </lineage>
</organism>
<dbReference type="InterPro" id="IPR002933">
    <property type="entry name" value="Peptidase_M20"/>
</dbReference>
<dbReference type="GO" id="GO:0006526">
    <property type="term" value="P:L-arginine biosynthetic process"/>
    <property type="evidence" value="ECO:0007669"/>
    <property type="project" value="TreeGrafter"/>
</dbReference>